<evidence type="ECO:0000256" key="3">
    <source>
        <dbReference type="SAM" id="Phobius"/>
    </source>
</evidence>
<keyword evidence="6" id="KW-1185">Reference proteome</keyword>
<feature type="compositionally biased region" description="Basic and acidic residues" evidence="2">
    <location>
        <begin position="12"/>
        <end position="22"/>
    </location>
</feature>
<keyword evidence="3" id="KW-0812">Transmembrane</keyword>
<dbReference type="SUPFAM" id="SSF53187">
    <property type="entry name" value="Zn-dependent exopeptidases"/>
    <property type="match status" value="1"/>
</dbReference>
<feature type="compositionally biased region" description="Basic residues" evidence="2">
    <location>
        <begin position="23"/>
        <end position="32"/>
    </location>
</feature>
<dbReference type="SMART" id="SM00646">
    <property type="entry name" value="Ami_3"/>
    <property type="match status" value="1"/>
</dbReference>
<dbReference type="InterPro" id="IPR002508">
    <property type="entry name" value="MurNAc-LAA_cat"/>
</dbReference>
<keyword evidence="1" id="KW-0378">Hydrolase</keyword>
<gene>
    <name evidence="5" type="ORF">H8S25_03790</name>
</gene>
<organism evidence="5 6">
    <name type="scientific">Roseburia difficilis</name>
    <dbReference type="NCBI Taxonomy" id="2763060"/>
    <lineage>
        <taxon>Bacteria</taxon>
        <taxon>Bacillati</taxon>
        <taxon>Bacillota</taxon>
        <taxon>Clostridia</taxon>
        <taxon>Lachnospirales</taxon>
        <taxon>Lachnospiraceae</taxon>
        <taxon>Roseburia</taxon>
    </lineage>
</organism>
<name>A0ABR7GT39_9FIRM</name>
<feature type="domain" description="MurNAc-LAA" evidence="4">
    <location>
        <begin position="144"/>
        <end position="255"/>
    </location>
</feature>
<keyword evidence="3" id="KW-1133">Transmembrane helix</keyword>
<proteinExistence type="predicted"/>
<evidence type="ECO:0000256" key="1">
    <source>
        <dbReference type="ARBA" id="ARBA00022801"/>
    </source>
</evidence>
<dbReference type="InterPro" id="IPR050695">
    <property type="entry name" value="N-acetylmuramoyl_amidase_3"/>
</dbReference>
<evidence type="ECO:0000259" key="4">
    <source>
        <dbReference type="SMART" id="SM00646"/>
    </source>
</evidence>
<feature type="region of interest" description="Disordered" evidence="2">
    <location>
        <begin position="1"/>
        <end position="36"/>
    </location>
</feature>
<keyword evidence="3" id="KW-0472">Membrane</keyword>
<dbReference type="EMBL" id="JACOPJ010000003">
    <property type="protein sequence ID" value="MBC5697449.1"/>
    <property type="molecule type" value="Genomic_DNA"/>
</dbReference>
<accession>A0ABR7GT39</accession>
<dbReference type="Proteomes" id="UP000615961">
    <property type="component" value="Unassembled WGS sequence"/>
</dbReference>
<dbReference type="PANTHER" id="PTHR30404">
    <property type="entry name" value="N-ACETYLMURAMOYL-L-ALANINE AMIDASE"/>
    <property type="match status" value="1"/>
</dbReference>
<dbReference type="CDD" id="cd02696">
    <property type="entry name" value="MurNAc-LAA"/>
    <property type="match status" value="1"/>
</dbReference>
<evidence type="ECO:0000313" key="6">
    <source>
        <dbReference type="Proteomes" id="UP000615961"/>
    </source>
</evidence>
<comment type="caution">
    <text evidence="5">The sequence shown here is derived from an EMBL/GenBank/DDBJ whole genome shotgun (WGS) entry which is preliminary data.</text>
</comment>
<feature type="transmembrane region" description="Helical" evidence="3">
    <location>
        <begin position="45"/>
        <end position="66"/>
    </location>
</feature>
<dbReference type="Pfam" id="PF01520">
    <property type="entry name" value="Amidase_3"/>
    <property type="match status" value="1"/>
</dbReference>
<evidence type="ECO:0000313" key="5">
    <source>
        <dbReference type="EMBL" id="MBC5697449.1"/>
    </source>
</evidence>
<dbReference type="PANTHER" id="PTHR30404:SF0">
    <property type="entry name" value="N-ACETYLMURAMOYL-L-ALANINE AMIDASE AMIC"/>
    <property type="match status" value="1"/>
</dbReference>
<evidence type="ECO:0000256" key="2">
    <source>
        <dbReference type="SAM" id="MobiDB-lite"/>
    </source>
</evidence>
<reference evidence="5 6" key="1">
    <citation type="submission" date="2020-08" db="EMBL/GenBank/DDBJ databases">
        <title>Genome public.</title>
        <authorList>
            <person name="Liu C."/>
            <person name="Sun Q."/>
        </authorList>
    </citation>
    <scope>NUCLEOTIDE SEQUENCE [LARGE SCALE GENOMIC DNA]</scope>
    <source>
        <strain evidence="5 6">NSJ-67</strain>
    </source>
</reference>
<dbReference type="Gene3D" id="3.40.630.40">
    <property type="entry name" value="Zn-dependent exopeptidases"/>
    <property type="match status" value="1"/>
</dbReference>
<protein>
    <submittedName>
        <fullName evidence="5">N-acetylmuramoyl-L-alanine amidase</fullName>
    </submittedName>
</protein>
<sequence>MGKITGVNDMDTNDKHELSPAERKRKMAARRRHQEELKRRKRRRALVIVLLVILAAALIAGIVFAVRKLTAGGSAEIAAKGDTFVIAIDPGHGGEDIGMSNEVIEEKEVDLNICAKLKIMLESQGYQVVMTREDDTRVSKEDRVSTANTSGADLLVSVHCNYAEDDSAKTGVTVNYTDGDKESRTLAENIDSALVKETNATDNGISAGSYSITDDTEMPAVLVEVGYLSNAEESNSLAEDVYQNSVAKGIAKGVILSLKR</sequence>